<feature type="modified residue" description="4-aspartylphosphate" evidence="4">
    <location>
        <position position="55"/>
    </location>
</feature>
<feature type="domain" description="HTH araC/xylS-type" evidence="5">
    <location>
        <begin position="443"/>
        <end position="540"/>
    </location>
</feature>
<evidence type="ECO:0000256" key="3">
    <source>
        <dbReference type="ARBA" id="ARBA00023163"/>
    </source>
</evidence>
<dbReference type="InterPro" id="IPR018062">
    <property type="entry name" value="HTH_AraC-typ_CS"/>
</dbReference>
<name>A0A494Y4W4_9BACL</name>
<evidence type="ECO:0000313" key="7">
    <source>
        <dbReference type="EMBL" id="RKP57311.1"/>
    </source>
</evidence>
<dbReference type="Pfam" id="PF12833">
    <property type="entry name" value="HTH_18"/>
    <property type="match status" value="1"/>
</dbReference>
<dbReference type="InterPro" id="IPR018060">
    <property type="entry name" value="HTH_AraC"/>
</dbReference>
<dbReference type="PRINTS" id="PR00032">
    <property type="entry name" value="HTHARAC"/>
</dbReference>
<evidence type="ECO:0000313" key="8">
    <source>
        <dbReference type="Proteomes" id="UP000282076"/>
    </source>
</evidence>
<keyword evidence="1" id="KW-0805">Transcription regulation</keyword>
<feature type="domain" description="Response regulatory" evidence="6">
    <location>
        <begin position="3"/>
        <end position="120"/>
    </location>
</feature>
<keyword evidence="3" id="KW-0804">Transcription</keyword>
<dbReference type="InterPro" id="IPR009057">
    <property type="entry name" value="Homeodomain-like_sf"/>
</dbReference>
<dbReference type="Gene3D" id="1.10.10.60">
    <property type="entry name" value="Homeodomain-like"/>
    <property type="match status" value="2"/>
</dbReference>
<proteinExistence type="predicted"/>
<dbReference type="InterPro" id="IPR020449">
    <property type="entry name" value="Tscrpt_reg_AraC-type_HTH"/>
</dbReference>
<gene>
    <name evidence="7" type="ORF">D7Z26_04855</name>
</gene>
<evidence type="ECO:0000256" key="2">
    <source>
        <dbReference type="ARBA" id="ARBA00023125"/>
    </source>
</evidence>
<accession>A0A494Y4W4</accession>
<dbReference type="SUPFAM" id="SSF52172">
    <property type="entry name" value="CheY-like"/>
    <property type="match status" value="1"/>
</dbReference>
<dbReference type="PROSITE" id="PS50110">
    <property type="entry name" value="RESPONSE_REGULATORY"/>
    <property type="match status" value="1"/>
</dbReference>
<dbReference type="PANTHER" id="PTHR43280:SF2">
    <property type="entry name" value="HTH-TYPE TRANSCRIPTIONAL REGULATOR EXSA"/>
    <property type="match status" value="1"/>
</dbReference>
<dbReference type="Gene3D" id="3.40.50.2300">
    <property type="match status" value="1"/>
</dbReference>
<comment type="caution">
    <text evidence="7">The sequence shown here is derived from an EMBL/GenBank/DDBJ whole genome shotgun (WGS) entry which is preliminary data.</text>
</comment>
<evidence type="ECO:0000256" key="1">
    <source>
        <dbReference type="ARBA" id="ARBA00023015"/>
    </source>
</evidence>
<dbReference type="EMBL" id="RBZM01000002">
    <property type="protein sequence ID" value="RKP57311.1"/>
    <property type="molecule type" value="Genomic_DNA"/>
</dbReference>
<evidence type="ECO:0000256" key="4">
    <source>
        <dbReference type="PROSITE-ProRule" id="PRU00169"/>
    </source>
</evidence>
<dbReference type="PROSITE" id="PS00041">
    <property type="entry name" value="HTH_ARAC_FAMILY_1"/>
    <property type="match status" value="1"/>
</dbReference>
<dbReference type="Proteomes" id="UP000282076">
    <property type="component" value="Unassembled WGS sequence"/>
</dbReference>
<keyword evidence="2" id="KW-0238">DNA-binding</keyword>
<organism evidence="7 8">
    <name type="scientific">Cohnella endophytica</name>
    <dbReference type="NCBI Taxonomy" id="2419778"/>
    <lineage>
        <taxon>Bacteria</taxon>
        <taxon>Bacillati</taxon>
        <taxon>Bacillota</taxon>
        <taxon>Bacilli</taxon>
        <taxon>Bacillales</taxon>
        <taxon>Paenibacillaceae</taxon>
        <taxon>Cohnella</taxon>
    </lineage>
</organism>
<dbReference type="SUPFAM" id="SSF46689">
    <property type="entry name" value="Homeodomain-like"/>
    <property type="match status" value="2"/>
</dbReference>
<dbReference type="SMART" id="SM00342">
    <property type="entry name" value="HTH_ARAC"/>
    <property type="match status" value="1"/>
</dbReference>
<dbReference type="InterPro" id="IPR001789">
    <property type="entry name" value="Sig_transdc_resp-reg_receiver"/>
</dbReference>
<reference evidence="7 8" key="1">
    <citation type="submission" date="2018-10" db="EMBL/GenBank/DDBJ databases">
        <title>Cohnella sp. M2MS4P-1, whole genome shotgun sequence.</title>
        <authorList>
            <person name="Tuo L."/>
        </authorList>
    </citation>
    <scope>NUCLEOTIDE SEQUENCE [LARGE SCALE GENOMIC DNA]</scope>
    <source>
        <strain evidence="7 8">M2MS4P-1</strain>
    </source>
</reference>
<dbReference type="PANTHER" id="PTHR43280">
    <property type="entry name" value="ARAC-FAMILY TRANSCRIPTIONAL REGULATOR"/>
    <property type="match status" value="1"/>
</dbReference>
<dbReference type="RefSeq" id="WP_120974926.1">
    <property type="nucleotide sequence ID" value="NZ_RBZM01000002.1"/>
</dbReference>
<dbReference type="AlphaFoldDB" id="A0A494Y4W4"/>
<dbReference type="GO" id="GO:0003700">
    <property type="term" value="F:DNA-binding transcription factor activity"/>
    <property type="evidence" value="ECO:0007669"/>
    <property type="project" value="InterPro"/>
</dbReference>
<dbReference type="GO" id="GO:0043565">
    <property type="term" value="F:sequence-specific DNA binding"/>
    <property type="evidence" value="ECO:0007669"/>
    <property type="project" value="InterPro"/>
</dbReference>
<dbReference type="Pfam" id="PF00072">
    <property type="entry name" value="Response_reg"/>
    <property type="match status" value="1"/>
</dbReference>
<dbReference type="OrthoDB" id="342399at2"/>
<keyword evidence="4" id="KW-0597">Phosphoprotein</keyword>
<dbReference type="GO" id="GO:0000160">
    <property type="term" value="P:phosphorelay signal transduction system"/>
    <property type="evidence" value="ECO:0007669"/>
    <property type="project" value="InterPro"/>
</dbReference>
<keyword evidence="8" id="KW-1185">Reference proteome</keyword>
<dbReference type="CDD" id="cd17536">
    <property type="entry name" value="REC_YesN-like"/>
    <property type="match status" value="1"/>
</dbReference>
<protein>
    <submittedName>
        <fullName evidence="7">Response regulator</fullName>
    </submittedName>
</protein>
<evidence type="ECO:0000259" key="5">
    <source>
        <dbReference type="PROSITE" id="PS01124"/>
    </source>
</evidence>
<evidence type="ECO:0000259" key="6">
    <source>
        <dbReference type="PROSITE" id="PS50110"/>
    </source>
</evidence>
<dbReference type="SMART" id="SM00448">
    <property type="entry name" value="REC"/>
    <property type="match status" value="1"/>
</dbReference>
<dbReference type="PROSITE" id="PS01124">
    <property type="entry name" value="HTH_ARAC_FAMILY_2"/>
    <property type="match status" value="1"/>
</dbReference>
<dbReference type="InterPro" id="IPR011006">
    <property type="entry name" value="CheY-like_superfamily"/>
</dbReference>
<sequence length="540" mass="61330">MNTILLVDDDEYVINGLLKHIPWTDMGVRIVGTAADGADGLEKYRELRPDFVITDIYMPVMDGFQLTEEIHAIDPGVPIVILSGYDDLANARKAVSKGVHHFLLKPPSIVEIEFVVREVLQLLNESHERDELLASYLQQQDIVQRSMKDAFFRDLLSTSYRMDELPSTRIAFMGLPVMSTVQVLTLSLVRPDASARREERDWQLLRFGTGNIIREMLSESLGDVPHLTAEVLEYSDQEFVVVFLGDPVQGECSQKFILELSDGMLDNILQYMKLSVLAGLGTVRDGYEHLMDSYLESRNAVEIAEMNGWNRVYAYSGSDSSEPEKSVSMDEVRHLHDAIFQKQWQHAIELWSRLRSGMTGGGVPFPVCKGVCSGIVSTLWTSSMASDPQSDSPGFGLEESLLQLNRFGSVRQMLEWMDDTVARTIAQIREDQVGKKSHALVDRVITEYIEKCYHEEISLEKIAANLHVNRNYLSQLFKRVTGEPFVTYFNKYRIRKAIELIGTGKYMVYEISEKVGFQNSTYFSQVFKSITGYSPSEYDR</sequence>